<dbReference type="AlphaFoldDB" id="A0A6H0XSK0"/>
<dbReference type="EMBL" id="CP051140">
    <property type="protein sequence ID" value="QIW97597.1"/>
    <property type="molecule type" value="Genomic_DNA"/>
</dbReference>
<proteinExistence type="predicted"/>
<evidence type="ECO:0000313" key="1">
    <source>
        <dbReference type="EMBL" id="QIW97597.1"/>
    </source>
</evidence>
<accession>A0A6H0XSK0</accession>
<sequence>MIIVLSVSARIHLDWNLLAYSIVVDPKRTTRKSAQSISSAPSISSAHCRLHRRFFDSLHRPSSWRNSYT</sequence>
<organism evidence="1 2">
    <name type="scientific">Peltaster fructicola</name>
    <dbReference type="NCBI Taxonomy" id="286661"/>
    <lineage>
        <taxon>Eukaryota</taxon>
        <taxon>Fungi</taxon>
        <taxon>Dikarya</taxon>
        <taxon>Ascomycota</taxon>
        <taxon>Pezizomycotina</taxon>
        <taxon>Dothideomycetes</taxon>
        <taxon>Dothideomycetes incertae sedis</taxon>
        <taxon>Peltaster</taxon>
    </lineage>
</organism>
<keyword evidence="2" id="KW-1185">Reference proteome</keyword>
<protein>
    <submittedName>
        <fullName evidence="1">Uncharacterized protein</fullName>
    </submittedName>
</protein>
<reference evidence="1 2" key="1">
    <citation type="journal article" date="2016" name="Sci. Rep.">
        <title>Peltaster fructicola genome reveals evolution from an invasive phytopathogen to an ectophytic parasite.</title>
        <authorList>
            <person name="Xu C."/>
            <person name="Chen H."/>
            <person name="Gleason M.L."/>
            <person name="Xu J.R."/>
            <person name="Liu H."/>
            <person name="Zhang R."/>
            <person name="Sun G."/>
        </authorList>
    </citation>
    <scope>NUCLEOTIDE SEQUENCE [LARGE SCALE GENOMIC DNA]</scope>
    <source>
        <strain evidence="1 2">LNHT1506</strain>
    </source>
</reference>
<evidence type="ECO:0000313" key="2">
    <source>
        <dbReference type="Proteomes" id="UP000503462"/>
    </source>
</evidence>
<dbReference type="Proteomes" id="UP000503462">
    <property type="component" value="Chromosome 2"/>
</dbReference>
<gene>
    <name evidence="1" type="ORF">AMS68_003115</name>
</gene>
<name>A0A6H0XSK0_9PEZI</name>